<dbReference type="Proteomes" id="UP001732700">
    <property type="component" value="Chromosome 1C"/>
</dbReference>
<proteinExistence type="predicted"/>
<accession>A0ACD5TQ70</accession>
<name>A0ACD5TQ70_AVESA</name>
<reference evidence="1" key="2">
    <citation type="submission" date="2025-09" db="UniProtKB">
        <authorList>
            <consortium name="EnsemblPlants"/>
        </authorList>
    </citation>
    <scope>IDENTIFICATION</scope>
</reference>
<reference evidence="1" key="1">
    <citation type="submission" date="2021-05" db="EMBL/GenBank/DDBJ databases">
        <authorList>
            <person name="Scholz U."/>
            <person name="Mascher M."/>
            <person name="Fiebig A."/>
        </authorList>
    </citation>
    <scope>NUCLEOTIDE SEQUENCE [LARGE SCALE GENOMIC DNA]</scope>
</reference>
<organism evidence="1 2">
    <name type="scientific">Avena sativa</name>
    <name type="common">Oat</name>
    <dbReference type="NCBI Taxonomy" id="4498"/>
    <lineage>
        <taxon>Eukaryota</taxon>
        <taxon>Viridiplantae</taxon>
        <taxon>Streptophyta</taxon>
        <taxon>Embryophyta</taxon>
        <taxon>Tracheophyta</taxon>
        <taxon>Spermatophyta</taxon>
        <taxon>Magnoliopsida</taxon>
        <taxon>Liliopsida</taxon>
        <taxon>Poales</taxon>
        <taxon>Poaceae</taxon>
        <taxon>BOP clade</taxon>
        <taxon>Pooideae</taxon>
        <taxon>Poodae</taxon>
        <taxon>Poeae</taxon>
        <taxon>Poeae Chloroplast Group 1 (Aveneae type)</taxon>
        <taxon>Aveninae</taxon>
        <taxon>Avena</taxon>
    </lineage>
</organism>
<sequence>MEEASGWRKGGDSGRSAGQPPYWRRRRRRRQEQPNKSRLFAAHSTSERDHKIGGSDMQSQLIGMEHDQPCQPNDDEKYVWPWTGVLVNVPTEWKNGCRVGQNGCDLRDQFLQFRPRKVNPFWDIRGNHTGSAIVKFEMDWSGYTNAIDFENHFEAQGCGKRHWKEQRYHGQAMFGWAARAEDYTSHGPIGNWLRKYRNLKTIVDCKNQEASKIEQFEAQLNSQVEVKDRHVKEAECKFDEGSKLLAKADEDMKKLIESQNEEIREMQQHYHIQRQGIIDENQKLRSELQYKVQELDSRCKQLDELAGQSDFDRVILQQEKKKHEVERKNATMATEEQLKADDVFMNLVEEHERETKLALHNDLESQKLMLENQALEIEIKQLQGELEVLEIMPYEEKEKKKKIDELRRMLEDKYDDKEEKESLQQALIAKQTEHTNELRPAREKLIKGFLDITSGRGNIGIKIIGKLDKKSFVNACRKQSNEDAEVTATILYSEWEAQIESWSAMVHGKNTVIVSKDNEKLQELKEEHGEEIYSLVTKALDGITEYRSYAKQHGGEIYGLPELWNYKANRLATSKEAIEYAAKQWMANKNKRKR</sequence>
<protein>
    <submittedName>
        <fullName evidence="1">Uncharacterized protein</fullName>
    </submittedName>
</protein>
<evidence type="ECO:0000313" key="2">
    <source>
        <dbReference type="Proteomes" id="UP001732700"/>
    </source>
</evidence>
<dbReference type="EnsemblPlants" id="AVESA.00010b.r2.1CG0108820.1">
    <property type="protein sequence ID" value="AVESA.00010b.r2.1CG0108820.1.CDS"/>
    <property type="gene ID" value="AVESA.00010b.r2.1CG0108820"/>
</dbReference>
<evidence type="ECO:0000313" key="1">
    <source>
        <dbReference type="EnsemblPlants" id="AVESA.00010b.r2.1CG0108820.1.CDS"/>
    </source>
</evidence>
<keyword evidence="2" id="KW-1185">Reference proteome</keyword>